<proteinExistence type="predicted"/>
<accession>A0A9W4TIP7</accession>
<evidence type="ECO:0000313" key="2">
    <source>
        <dbReference type="Proteomes" id="UP001152749"/>
    </source>
</evidence>
<protein>
    <submittedName>
        <fullName evidence="1">Uncharacterized protein</fullName>
    </submittedName>
</protein>
<dbReference type="KEGG" id="fcs:TRV642_4098"/>
<dbReference type="Proteomes" id="UP001152749">
    <property type="component" value="Chromosome"/>
</dbReference>
<name>A0A9W4TIP7_9FLAO</name>
<organism evidence="1 2">
    <name type="scientific">Flavobacterium collinsii</name>
    <dbReference type="NCBI Taxonomy" id="1114861"/>
    <lineage>
        <taxon>Bacteria</taxon>
        <taxon>Pseudomonadati</taxon>
        <taxon>Bacteroidota</taxon>
        <taxon>Flavobacteriia</taxon>
        <taxon>Flavobacteriales</taxon>
        <taxon>Flavobacteriaceae</taxon>
        <taxon>Flavobacterium</taxon>
    </lineage>
</organism>
<gene>
    <name evidence="1" type="ORF">TRV642_4098</name>
</gene>
<dbReference type="EMBL" id="OX336425">
    <property type="protein sequence ID" value="CAI2768803.1"/>
    <property type="molecule type" value="Genomic_DNA"/>
</dbReference>
<dbReference type="AlphaFoldDB" id="A0A9W4TIP7"/>
<reference evidence="1" key="1">
    <citation type="submission" date="2022-09" db="EMBL/GenBank/DDBJ databases">
        <authorList>
            <person name="Duchaud E."/>
        </authorList>
    </citation>
    <scope>NUCLEOTIDE SEQUENCE</scope>
    <source>
        <strain evidence="1">TRV642</strain>
    </source>
</reference>
<evidence type="ECO:0000313" key="1">
    <source>
        <dbReference type="EMBL" id="CAI2768803.1"/>
    </source>
</evidence>
<sequence>MFLLCIRSVFYSDGRILATVDGVLISDYFQLSKDIVANTKKYLMEQQISENNIVVEEIKGVERKINSNGVFEVEVFKITIN</sequence>